<dbReference type="HOGENOM" id="CLU_071117_1_0_11"/>
<dbReference type="KEGG" id="mcb:Mycch_2504"/>
<reference evidence="2 3" key="1">
    <citation type="submission" date="2012-06" db="EMBL/GenBank/DDBJ databases">
        <title>Complete sequence of chromosome of Mycobacterium chubuense NBB4.</title>
        <authorList>
            <consortium name="US DOE Joint Genome Institute"/>
            <person name="Lucas S."/>
            <person name="Han J."/>
            <person name="Lapidus A."/>
            <person name="Cheng J.-F."/>
            <person name="Goodwin L."/>
            <person name="Pitluck S."/>
            <person name="Peters L."/>
            <person name="Mikhailova N."/>
            <person name="Teshima H."/>
            <person name="Detter J.C."/>
            <person name="Han C."/>
            <person name="Tapia R."/>
            <person name="Land M."/>
            <person name="Hauser L."/>
            <person name="Kyrpides N."/>
            <person name="Ivanova N."/>
            <person name="Pagani I."/>
            <person name="Mattes T."/>
            <person name="Holmes A."/>
            <person name="Rutledge P."/>
            <person name="Paulsen I."/>
            <person name="Coleman N."/>
            <person name="Woyke T."/>
        </authorList>
    </citation>
    <scope>NUCLEOTIDE SEQUENCE [LARGE SCALE GENOMIC DNA]</scope>
    <source>
        <strain evidence="2 3">NBB4</strain>
    </source>
</reference>
<keyword evidence="1" id="KW-0812">Transmembrane</keyword>
<keyword evidence="1" id="KW-0472">Membrane</keyword>
<dbReference type="eggNOG" id="COG4300">
    <property type="taxonomic scope" value="Bacteria"/>
</dbReference>
<evidence type="ECO:0000313" key="2">
    <source>
        <dbReference type="EMBL" id="AFM17277.1"/>
    </source>
</evidence>
<evidence type="ECO:0000256" key="1">
    <source>
        <dbReference type="SAM" id="Phobius"/>
    </source>
</evidence>
<accession>I4BJ20</accession>
<dbReference type="InterPro" id="IPR004676">
    <property type="entry name" value="Cd-R_transporter"/>
</dbReference>
<protein>
    <submittedName>
        <fullName evidence="2">Putative permease, cadmium resistance protein</fullName>
    </submittedName>
</protein>
<dbReference type="PATRIC" id="fig|710421.3.peg.2502"/>
<dbReference type="EMBL" id="CP003053">
    <property type="protein sequence ID" value="AFM17277.1"/>
    <property type="molecule type" value="Genomic_DNA"/>
</dbReference>
<feature type="transmembrane region" description="Helical" evidence="1">
    <location>
        <begin position="37"/>
        <end position="57"/>
    </location>
</feature>
<dbReference type="Proteomes" id="UP000006057">
    <property type="component" value="Chromosome"/>
</dbReference>
<dbReference type="OrthoDB" id="7995400at2"/>
<name>I4BJ20_MYCCN</name>
<keyword evidence="3" id="KW-1185">Reference proteome</keyword>
<dbReference type="Pfam" id="PF03596">
    <property type="entry name" value="Cad"/>
    <property type="match status" value="1"/>
</dbReference>
<sequence length="196" mass="20225" precursor="true">MLLQAVGLFLGTNVDSFVILLAFFSQANGDTAANIRVVIGQFLGFSLIVLACALGAAGLAQVLSGPATAYLGLVPLAMGLWQVRRIRPASRTAPGAAVAPEVRAPEVWQVTVATLADGGDNVAAYLPFFAVIGINAMVACSLVFLAGAAVMCALAWLICDYSPLAQVLRPVRRVAVPAVLIVVGLAILVHGRAFGL</sequence>
<feature type="transmembrane region" description="Helical" evidence="1">
    <location>
        <begin position="63"/>
        <end position="81"/>
    </location>
</feature>
<dbReference type="STRING" id="710421.Mycch_2504"/>
<organism evidence="2 3">
    <name type="scientific">Mycolicibacterium chubuense (strain NBB4)</name>
    <name type="common">Mycobacterium chubuense</name>
    <dbReference type="NCBI Taxonomy" id="710421"/>
    <lineage>
        <taxon>Bacteria</taxon>
        <taxon>Bacillati</taxon>
        <taxon>Actinomycetota</taxon>
        <taxon>Actinomycetes</taxon>
        <taxon>Mycobacteriales</taxon>
        <taxon>Mycobacteriaceae</taxon>
        <taxon>Mycolicibacterium</taxon>
    </lineage>
</organism>
<keyword evidence="1" id="KW-1133">Transmembrane helix</keyword>
<dbReference type="RefSeq" id="WP_014815757.1">
    <property type="nucleotide sequence ID" value="NC_018027.1"/>
</dbReference>
<feature type="transmembrane region" description="Helical" evidence="1">
    <location>
        <begin position="125"/>
        <end position="158"/>
    </location>
</feature>
<feature type="transmembrane region" description="Helical" evidence="1">
    <location>
        <begin position="170"/>
        <end position="189"/>
    </location>
</feature>
<proteinExistence type="predicted"/>
<feature type="transmembrane region" description="Helical" evidence="1">
    <location>
        <begin position="6"/>
        <end position="25"/>
    </location>
</feature>
<dbReference type="AlphaFoldDB" id="I4BJ20"/>
<gene>
    <name evidence="2" type="ordered locus">Mycch_2504</name>
</gene>
<evidence type="ECO:0000313" key="3">
    <source>
        <dbReference type="Proteomes" id="UP000006057"/>
    </source>
</evidence>